<name>A0A7I7MLQ0_9MYCO</name>
<dbReference type="PANTHER" id="PTHR30055:SF212">
    <property type="entry name" value="TETR-FAMILY FAMILY TRANSCRIPTIONAL REGULATOR"/>
    <property type="match status" value="1"/>
</dbReference>
<dbReference type="EMBL" id="AP022575">
    <property type="protein sequence ID" value="BBX72453.1"/>
    <property type="molecule type" value="Genomic_DNA"/>
</dbReference>
<evidence type="ECO:0000313" key="2">
    <source>
        <dbReference type="Proteomes" id="UP000467236"/>
    </source>
</evidence>
<proteinExistence type="predicted"/>
<dbReference type="OrthoDB" id="8222629at2"/>
<dbReference type="InterPro" id="IPR009057">
    <property type="entry name" value="Homeodomain-like_sf"/>
</dbReference>
<dbReference type="PROSITE" id="PS50977">
    <property type="entry name" value="HTH_TETR_2"/>
    <property type="match status" value="1"/>
</dbReference>
<dbReference type="KEGG" id="mshj:MSHI_03590"/>
<organism evidence="1 2">
    <name type="scientific">Mycobacterium shinjukuense</name>
    <dbReference type="NCBI Taxonomy" id="398694"/>
    <lineage>
        <taxon>Bacteria</taxon>
        <taxon>Bacillati</taxon>
        <taxon>Actinomycetota</taxon>
        <taxon>Actinomycetes</taxon>
        <taxon>Mycobacteriales</taxon>
        <taxon>Mycobacteriaceae</taxon>
        <taxon>Mycobacterium</taxon>
    </lineage>
</organism>
<reference evidence="1 2" key="1">
    <citation type="journal article" date="2019" name="Emerg. Microbes Infect.">
        <title>Comprehensive subspecies identification of 175 nontuberculous mycobacteria species based on 7547 genomic profiles.</title>
        <authorList>
            <person name="Matsumoto Y."/>
            <person name="Kinjo T."/>
            <person name="Motooka D."/>
            <person name="Nabeya D."/>
            <person name="Jung N."/>
            <person name="Uechi K."/>
            <person name="Horii T."/>
            <person name="Iida T."/>
            <person name="Fujita J."/>
            <person name="Nakamura S."/>
        </authorList>
    </citation>
    <scope>NUCLEOTIDE SEQUENCE [LARGE SCALE GENOMIC DNA]</scope>
    <source>
        <strain evidence="1 2">JCM 14233</strain>
    </source>
</reference>
<keyword evidence="2" id="KW-1185">Reference proteome</keyword>
<accession>A0A7I7MLQ0</accession>
<dbReference type="InterPro" id="IPR001647">
    <property type="entry name" value="HTH_TetR"/>
</dbReference>
<evidence type="ECO:0000313" key="1">
    <source>
        <dbReference type="EMBL" id="BBX72453.1"/>
    </source>
</evidence>
<dbReference type="Proteomes" id="UP000467236">
    <property type="component" value="Chromosome"/>
</dbReference>
<dbReference type="GO" id="GO:0000976">
    <property type="term" value="F:transcription cis-regulatory region binding"/>
    <property type="evidence" value="ECO:0007669"/>
    <property type="project" value="TreeGrafter"/>
</dbReference>
<dbReference type="Pfam" id="PF13305">
    <property type="entry name" value="TetR_C_33"/>
    <property type="match status" value="1"/>
</dbReference>
<dbReference type="InterPro" id="IPR050109">
    <property type="entry name" value="HTH-type_TetR-like_transc_reg"/>
</dbReference>
<gene>
    <name evidence="1" type="ORF">MSHI_03590</name>
</gene>
<dbReference type="GO" id="GO:0003700">
    <property type="term" value="F:DNA-binding transcription factor activity"/>
    <property type="evidence" value="ECO:0007669"/>
    <property type="project" value="TreeGrafter"/>
</dbReference>
<protein>
    <submittedName>
        <fullName evidence="1">TetR family transcriptional regulator</fullName>
    </submittedName>
</protein>
<dbReference type="RefSeq" id="WP_083049699.1">
    <property type="nucleotide sequence ID" value="NZ_AP022575.1"/>
</dbReference>
<dbReference type="Gene3D" id="1.10.357.10">
    <property type="entry name" value="Tetracycline Repressor, domain 2"/>
    <property type="match status" value="1"/>
</dbReference>
<dbReference type="InterPro" id="IPR025996">
    <property type="entry name" value="MT1864/Rv1816-like_C"/>
</dbReference>
<dbReference type="SUPFAM" id="SSF46689">
    <property type="entry name" value="Homeodomain-like"/>
    <property type="match status" value="1"/>
</dbReference>
<dbReference type="PANTHER" id="PTHR30055">
    <property type="entry name" value="HTH-TYPE TRANSCRIPTIONAL REGULATOR RUTR"/>
    <property type="match status" value="1"/>
</dbReference>
<dbReference type="InterPro" id="IPR036271">
    <property type="entry name" value="Tet_transcr_reg_TetR-rel_C_sf"/>
</dbReference>
<dbReference type="Pfam" id="PF00440">
    <property type="entry name" value="TetR_N"/>
    <property type="match status" value="1"/>
</dbReference>
<dbReference type="AlphaFoldDB" id="A0A7I7MLQ0"/>
<sequence>MDDVSAGGLRRPRAPRGSGDRLRQEILDAATELLLATGQARAVSIRSVAQRVGVTPPAIYLHFEDKNALLDAVCARYLERLDCEMQRAALGQPRTVDVLRAQGLAYVRFALQTPELYRLATMGEWRSGSRVDIALDSSAFQHLRASVQTLMDEGVYRAADPTTLALELWTAAHGVAALLITKPHLPFGDVDAFADRVLGAVLCGHLVAGLVGGDATAGRLADWVLARRPAQRPGPVEESRGPLEQSPV</sequence>
<dbReference type="SUPFAM" id="SSF48498">
    <property type="entry name" value="Tetracyclin repressor-like, C-terminal domain"/>
    <property type="match status" value="1"/>
</dbReference>